<keyword evidence="3" id="KW-1185">Reference proteome</keyword>
<feature type="domain" description="Aminoglycoside phosphotransferase" evidence="1">
    <location>
        <begin position="15"/>
        <end position="190"/>
    </location>
</feature>
<dbReference type="InterPro" id="IPR002575">
    <property type="entry name" value="Aminoglycoside_PTrfase"/>
</dbReference>
<dbReference type="GO" id="GO:0016740">
    <property type="term" value="F:transferase activity"/>
    <property type="evidence" value="ECO:0007669"/>
    <property type="project" value="UniProtKB-KW"/>
</dbReference>
<dbReference type="Gene3D" id="3.90.1200.10">
    <property type="match status" value="1"/>
</dbReference>
<dbReference type="RefSeq" id="WP_154121029.1">
    <property type="nucleotide sequence ID" value="NZ_WJXB01000009.1"/>
</dbReference>
<dbReference type="Pfam" id="PF01636">
    <property type="entry name" value="APH"/>
    <property type="match status" value="1"/>
</dbReference>
<dbReference type="PANTHER" id="PTHR21310">
    <property type="entry name" value="AMINOGLYCOSIDE PHOSPHOTRANSFERASE-RELATED-RELATED"/>
    <property type="match status" value="1"/>
</dbReference>
<dbReference type="SUPFAM" id="SSF56112">
    <property type="entry name" value="Protein kinase-like (PK-like)"/>
    <property type="match status" value="1"/>
</dbReference>
<organism evidence="2 3">
    <name type="scientific">Paenibacillus monticola</name>
    <dbReference type="NCBI Taxonomy" id="2666075"/>
    <lineage>
        <taxon>Bacteria</taxon>
        <taxon>Bacillati</taxon>
        <taxon>Bacillota</taxon>
        <taxon>Bacilli</taxon>
        <taxon>Bacillales</taxon>
        <taxon>Paenibacillaceae</taxon>
        <taxon>Paenibacillus</taxon>
    </lineage>
</organism>
<name>A0A7X2H8L4_9BACL</name>
<dbReference type="InterPro" id="IPR011009">
    <property type="entry name" value="Kinase-like_dom_sf"/>
</dbReference>
<dbReference type="InterPro" id="IPR051678">
    <property type="entry name" value="AGP_Transferase"/>
</dbReference>
<sequence>MNGKLVGEGRTAEIWEHKDQTIVKLYREDVLEQHIIREYAISQFVHAQGIRTPQPLEIVTIEERKGIVFQQIHGPTLLKVMSEKPWRTSEYAKKLAELHNNLHKLEAGEGIGEQKEMLRSCIIKAPMLSGDEKSAILTHLEKLPQGIHLCHGDFHPDNVLMDGQTWVIDWMTGMAGEPAGDAARSVVMFSMGAMPPRASLVTKLMIGIVRKRLTKGYIREYIRLSGHSNVEIDRWILPVAAARLVEWLPLQEKEQLVKEIRKRLHSIPAS</sequence>
<comment type="caution">
    <text evidence="2">The sequence shown here is derived from an EMBL/GenBank/DDBJ whole genome shotgun (WGS) entry which is preliminary data.</text>
</comment>
<evidence type="ECO:0000313" key="2">
    <source>
        <dbReference type="EMBL" id="MRN55519.1"/>
    </source>
</evidence>
<reference evidence="2 3" key="1">
    <citation type="submission" date="2019-11" db="EMBL/GenBank/DDBJ databases">
        <title>Paenibacillus monticola sp. nov., a novel PGPR strain isolated from mountain sample in China.</title>
        <authorList>
            <person name="Zhao Q."/>
            <person name="Li H.-P."/>
            <person name="Zhang J.-L."/>
        </authorList>
    </citation>
    <scope>NUCLEOTIDE SEQUENCE [LARGE SCALE GENOMIC DNA]</scope>
    <source>
        <strain evidence="2 3">LC-T2</strain>
    </source>
</reference>
<evidence type="ECO:0000259" key="1">
    <source>
        <dbReference type="Pfam" id="PF01636"/>
    </source>
</evidence>
<dbReference type="EMBL" id="WJXB01000009">
    <property type="protein sequence ID" value="MRN55519.1"/>
    <property type="molecule type" value="Genomic_DNA"/>
</dbReference>
<dbReference type="Proteomes" id="UP000463051">
    <property type="component" value="Unassembled WGS sequence"/>
</dbReference>
<gene>
    <name evidence="2" type="ORF">GJB61_21275</name>
</gene>
<dbReference type="AlphaFoldDB" id="A0A7X2H8L4"/>
<accession>A0A7X2H8L4</accession>
<evidence type="ECO:0000313" key="3">
    <source>
        <dbReference type="Proteomes" id="UP000463051"/>
    </source>
</evidence>
<protein>
    <submittedName>
        <fullName evidence="2">Phosphotransferase</fullName>
    </submittedName>
</protein>
<keyword evidence="2" id="KW-0808">Transferase</keyword>
<proteinExistence type="predicted"/>